<dbReference type="InterPro" id="IPR002156">
    <property type="entry name" value="RNaseH_domain"/>
</dbReference>
<feature type="domain" description="RNase H type-1" evidence="8">
    <location>
        <begin position="117"/>
        <end position="247"/>
    </location>
</feature>
<evidence type="ECO:0000256" key="1">
    <source>
        <dbReference type="ARBA" id="ARBA00000077"/>
    </source>
</evidence>
<dbReference type="InterPro" id="IPR050092">
    <property type="entry name" value="RNase_H"/>
</dbReference>
<dbReference type="Pfam" id="PF00075">
    <property type="entry name" value="RNase_H"/>
    <property type="match status" value="1"/>
</dbReference>
<reference evidence="10" key="2">
    <citation type="submission" date="2025-08" db="UniProtKB">
        <authorList>
            <consortium name="RefSeq"/>
        </authorList>
    </citation>
    <scope>IDENTIFICATION</scope>
</reference>
<dbReference type="InterPro" id="IPR036397">
    <property type="entry name" value="RNaseH_sf"/>
</dbReference>
<dbReference type="Gene3D" id="3.30.420.10">
    <property type="entry name" value="Ribonuclease H-like superfamily/Ribonuclease H"/>
    <property type="match status" value="1"/>
</dbReference>
<organism evidence="9 10">
    <name type="scientific">Bicyclus anynana</name>
    <name type="common">Squinting bush brown butterfly</name>
    <dbReference type="NCBI Taxonomy" id="110368"/>
    <lineage>
        <taxon>Eukaryota</taxon>
        <taxon>Metazoa</taxon>
        <taxon>Ecdysozoa</taxon>
        <taxon>Arthropoda</taxon>
        <taxon>Hexapoda</taxon>
        <taxon>Insecta</taxon>
        <taxon>Pterygota</taxon>
        <taxon>Neoptera</taxon>
        <taxon>Endopterygota</taxon>
        <taxon>Lepidoptera</taxon>
        <taxon>Glossata</taxon>
        <taxon>Ditrysia</taxon>
        <taxon>Papilionoidea</taxon>
        <taxon>Nymphalidae</taxon>
        <taxon>Satyrinae</taxon>
        <taxon>Satyrini</taxon>
        <taxon>Mycalesina</taxon>
        <taxon>Bicyclus</taxon>
    </lineage>
</organism>
<dbReference type="PROSITE" id="PS50879">
    <property type="entry name" value="RNASE_H_1"/>
    <property type="match status" value="1"/>
</dbReference>
<comment type="catalytic activity">
    <reaction evidence="1">
        <text>Endonucleolytic cleavage to 5'-phosphomonoester.</text>
        <dbReference type="EC" id="3.1.26.4"/>
    </reaction>
</comment>
<keyword evidence="4" id="KW-0540">Nuclease</keyword>
<evidence type="ECO:0000256" key="5">
    <source>
        <dbReference type="ARBA" id="ARBA00022723"/>
    </source>
</evidence>
<evidence type="ECO:0000313" key="9">
    <source>
        <dbReference type="Proteomes" id="UP001652582"/>
    </source>
</evidence>
<dbReference type="CDD" id="cd09276">
    <property type="entry name" value="Rnase_HI_RT_non_LTR"/>
    <property type="match status" value="1"/>
</dbReference>
<evidence type="ECO:0000313" key="10">
    <source>
        <dbReference type="RefSeq" id="XP_052737936.1"/>
    </source>
</evidence>
<evidence type="ECO:0000256" key="3">
    <source>
        <dbReference type="ARBA" id="ARBA00012180"/>
    </source>
</evidence>
<dbReference type="GeneID" id="128198145"/>
<dbReference type="Proteomes" id="UP001652582">
    <property type="component" value="Chromosome 1"/>
</dbReference>
<dbReference type="PANTHER" id="PTHR10642">
    <property type="entry name" value="RIBONUCLEASE H1"/>
    <property type="match status" value="1"/>
</dbReference>
<reference evidence="9" key="1">
    <citation type="submission" date="2025-05" db="UniProtKB">
        <authorList>
            <consortium name="RefSeq"/>
        </authorList>
    </citation>
    <scope>NUCLEOTIDE SEQUENCE [LARGE SCALE GENOMIC DNA]</scope>
</reference>
<proteinExistence type="inferred from homology"/>
<sequence>MQKNTQSKLSSLQRSACLLITGAMNTSPGAALDALLNLPPLFLYLEKEAREGMYRVICQKEVNWLSQVMRNLQNSVLDIPVLGMPSDTMTPNYYFQRNYTVEIPDRDRWLKNEITWKAGSLKCYTDGSKSGKDVGCGTYGEKPRVKIHRNLGTYTSIFQAEVYAIIDCAEALQQNNYVNRTIYIHSDSQAALSALSAEVITSRLVENCWQCLNNLGNRNQVILRWVPGHAGIVGNEKADQLAKLGARLPQTGPEPFCENFQE</sequence>
<dbReference type="RefSeq" id="XP_052737936.1">
    <property type="nucleotide sequence ID" value="XM_052881976.1"/>
</dbReference>
<name>A0ABM3LFU9_BICAN</name>
<keyword evidence="9" id="KW-1185">Reference proteome</keyword>
<dbReference type="PANTHER" id="PTHR10642:SF26">
    <property type="entry name" value="RIBONUCLEASE H1"/>
    <property type="match status" value="1"/>
</dbReference>
<dbReference type="InterPro" id="IPR012337">
    <property type="entry name" value="RNaseH-like_sf"/>
</dbReference>
<evidence type="ECO:0000256" key="2">
    <source>
        <dbReference type="ARBA" id="ARBA00005300"/>
    </source>
</evidence>
<accession>A0ABM3LFU9</accession>
<dbReference type="SUPFAM" id="SSF53098">
    <property type="entry name" value="Ribonuclease H-like"/>
    <property type="match status" value="1"/>
</dbReference>
<comment type="similarity">
    <text evidence="2">Belongs to the RNase H family.</text>
</comment>
<keyword evidence="6" id="KW-0255">Endonuclease</keyword>
<evidence type="ECO:0000256" key="6">
    <source>
        <dbReference type="ARBA" id="ARBA00022759"/>
    </source>
</evidence>
<evidence type="ECO:0000256" key="4">
    <source>
        <dbReference type="ARBA" id="ARBA00022722"/>
    </source>
</evidence>
<protein>
    <recommendedName>
        <fullName evidence="3">ribonuclease H</fullName>
        <ecNumber evidence="3">3.1.26.4</ecNumber>
    </recommendedName>
</protein>
<gene>
    <name evidence="10" type="primary">LOC128198145</name>
</gene>
<keyword evidence="5" id="KW-0479">Metal-binding</keyword>
<evidence type="ECO:0000256" key="7">
    <source>
        <dbReference type="ARBA" id="ARBA00022801"/>
    </source>
</evidence>
<evidence type="ECO:0000259" key="8">
    <source>
        <dbReference type="PROSITE" id="PS50879"/>
    </source>
</evidence>
<keyword evidence="7" id="KW-0378">Hydrolase</keyword>
<dbReference type="EC" id="3.1.26.4" evidence="3"/>